<reference evidence="1 2" key="1">
    <citation type="journal article" date="2015" name="Nat. Commun.">
        <title>Lucilia cuprina genome unlocks parasitic fly biology to underpin future interventions.</title>
        <authorList>
            <person name="Anstead C.A."/>
            <person name="Korhonen P.K."/>
            <person name="Young N.D."/>
            <person name="Hall R.S."/>
            <person name="Jex A.R."/>
            <person name="Murali S.C."/>
            <person name="Hughes D.S."/>
            <person name="Lee S.F."/>
            <person name="Perry T."/>
            <person name="Stroehlein A.J."/>
            <person name="Ansell B.R."/>
            <person name="Breugelmans B."/>
            <person name="Hofmann A."/>
            <person name="Qu J."/>
            <person name="Dugan S."/>
            <person name="Lee S.L."/>
            <person name="Chao H."/>
            <person name="Dinh H."/>
            <person name="Han Y."/>
            <person name="Doddapaneni H.V."/>
            <person name="Worley K.C."/>
            <person name="Muzny D.M."/>
            <person name="Ioannidis P."/>
            <person name="Waterhouse R.M."/>
            <person name="Zdobnov E.M."/>
            <person name="James P.J."/>
            <person name="Bagnall N.H."/>
            <person name="Kotze A.C."/>
            <person name="Gibbs R.A."/>
            <person name="Richards S."/>
            <person name="Batterham P."/>
            <person name="Gasser R.B."/>
        </authorList>
    </citation>
    <scope>NUCLEOTIDE SEQUENCE [LARGE SCALE GENOMIC DNA]</scope>
    <source>
        <strain evidence="1 2">LS</strain>
        <tissue evidence="1">Full body</tissue>
    </source>
</reference>
<gene>
    <name evidence="1" type="ORF">FF38_02557</name>
</gene>
<proteinExistence type="predicted"/>
<evidence type="ECO:0000313" key="1">
    <source>
        <dbReference type="EMBL" id="KNC25289.1"/>
    </source>
</evidence>
<name>A0A0L0C1I1_LUCCU</name>
<organism evidence="1 2">
    <name type="scientific">Lucilia cuprina</name>
    <name type="common">Green bottle fly</name>
    <name type="synonym">Australian sheep blowfly</name>
    <dbReference type="NCBI Taxonomy" id="7375"/>
    <lineage>
        <taxon>Eukaryota</taxon>
        <taxon>Metazoa</taxon>
        <taxon>Ecdysozoa</taxon>
        <taxon>Arthropoda</taxon>
        <taxon>Hexapoda</taxon>
        <taxon>Insecta</taxon>
        <taxon>Pterygota</taxon>
        <taxon>Neoptera</taxon>
        <taxon>Endopterygota</taxon>
        <taxon>Diptera</taxon>
        <taxon>Brachycera</taxon>
        <taxon>Muscomorpha</taxon>
        <taxon>Oestroidea</taxon>
        <taxon>Calliphoridae</taxon>
        <taxon>Luciliinae</taxon>
        <taxon>Lucilia</taxon>
    </lineage>
</organism>
<dbReference type="EMBL" id="JRES01001125">
    <property type="protein sequence ID" value="KNC25289.1"/>
    <property type="molecule type" value="Genomic_DNA"/>
</dbReference>
<evidence type="ECO:0000313" key="2">
    <source>
        <dbReference type="Proteomes" id="UP000037069"/>
    </source>
</evidence>
<dbReference type="Proteomes" id="UP000037069">
    <property type="component" value="Unassembled WGS sequence"/>
</dbReference>
<sequence>MFVLFDTYRHQQQQHTILGVEIELINEYVLKLIINFISYDLMRFKENVVYIKNNLNSSQLIKKLKKENVNKTNTSIMFLTLTNTYRNPLLMSNPRWRSRQRPDIHSLDGAVGSATSINHKICIQDLDFCICRRSCHLQPRWRSRQRQNSSN</sequence>
<dbReference type="AlphaFoldDB" id="A0A0L0C1I1"/>
<comment type="caution">
    <text evidence="1">The sequence shown here is derived from an EMBL/GenBank/DDBJ whole genome shotgun (WGS) entry which is preliminary data.</text>
</comment>
<protein>
    <submittedName>
        <fullName evidence="1">Uncharacterized protein</fullName>
    </submittedName>
</protein>
<keyword evidence="2" id="KW-1185">Reference proteome</keyword>
<accession>A0A0L0C1I1</accession>